<evidence type="ECO:0000313" key="2">
    <source>
        <dbReference type="Proteomes" id="UP000076722"/>
    </source>
</evidence>
<dbReference type="OrthoDB" id="2507336at2759"/>
<evidence type="ECO:0000313" key="1">
    <source>
        <dbReference type="EMBL" id="KZS96951.1"/>
    </source>
</evidence>
<gene>
    <name evidence="1" type="ORF">SISNIDRAFT_450729</name>
</gene>
<reference evidence="1 2" key="1">
    <citation type="journal article" date="2016" name="Mol. Biol. Evol.">
        <title>Comparative Genomics of Early-Diverging Mushroom-Forming Fungi Provides Insights into the Origins of Lignocellulose Decay Capabilities.</title>
        <authorList>
            <person name="Nagy L.G."/>
            <person name="Riley R."/>
            <person name="Tritt A."/>
            <person name="Adam C."/>
            <person name="Daum C."/>
            <person name="Floudas D."/>
            <person name="Sun H."/>
            <person name="Yadav J.S."/>
            <person name="Pangilinan J."/>
            <person name="Larsson K.H."/>
            <person name="Matsuura K."/>
            <person name="Barry K."/>
            <person name="Labutti K."/>
            <person name="Kuo R."/>
            <person name="Ohm R.A."/>
            <person name="Bhattacharya S.S."/>
            <person name="Shirouzu T."/>
            <person name="Yoshinaga Y."/>
            <person name="Martin F.M."/>
            <person name="Grigoriev I.V."/>
            <person name="Hibbett D.S."/>
        </authorList>
    </citation>
    <scope>NUCLEOTIDE SEQUENCE [LARGE SCALE GENOMIC DNA]</scope>
    <source>
        <strain evidence="1 2">HHB9708</strain>
    </source>
</reference>
<proteinExistence type="predicted"/>
<sequence>MLLLSWIAPGGGRGVVTLDLVNCTEVRSVPSPNRAEASDDIGTLAARMMDGEDRRAEGSNLVEMLCPIQLLYTDGVERLAASL</sequence>
<organism evidence="1 2">
    <name type="scientific">Sistotremastrum niveocremeum HHB9708</name>
    <dbReference type="NCBI Taxonomy" id="1314777"/>
    <lineage>
        <taxon>Eukaryota</taxon>
        <taxon>Fungi</taxon>
        <taxon>Dikarya</taxon>
        <taxon>Basidiomycota</taxon>
        <taxon>Agaricomycotina</taxon>
        <taxon>Agaricomycetes</taxon>
        <taxon>Sistotremastrales</taxon>
        <taxon>Sistotremastraceae</taxon>
        <taxon>Sertulicium</taxon>
        <taxon>Sertulicium niveocremeum</taxon>
    </lineage>
</organism>
<accession>A0A164YIJ8</accession>
<dbReference type="AlphaFoldDB" id="A0A164YIJ8"/>
<dbReference type="EMBL" id="KV419398">
    <property type="protein sequence ID" value="KZS96951.1"/>
    <property type="molecule type" value="Genomic_DNA"/>
</dbReference>
<dbReference type="Proteomes" id="UP000076722">
    <property type="component" value="Unassembled WGS sequence"/>
</dbReference>
<keyword evidence="2" id="KW-1185">Reference proteome</keyword>
<name>A0A164YIJ8_9AGAM</name>
<protein>
    <submittedName>
        <fullName evidence="1">Uncharacterized protein</fullName>
    </submittedName>
</protein>